<proteinExistence type="predicted"/>
<comment type="caution">
    <text evidence="2">The sequence shown here is derived from an EMBL/GenBank/DDBJ whole genome shotgun (WGS) entry which is preliminary data.</text>
</comment>
<feature type="compositionally biased region" description="Polar residues" evidence="1">
    <location>
        <begin position="17"/>
        <end position="30"/>
    </location>
</feature>
<sequence>MNPSGSRSSSRPRTNDDIPSQRPSPKYQHSQGHRRVTVSGLAPTLRNSHRSQTSTACILKSHNDADSTTAASSQTHRVSFSSRKDRSIDIASFDVNALPKETRTHRSLRDSMNWPPPPPPRTSSTNTKKPFAHAPAPPRPRPARRHSTMEIEEPRRRGETKIQEASGSAAFRRLPFSSRRKTDGDLHPPQRNKIPVCSGMRSDYSLGEDVASRSDMISPDDPQAAFIQVSRLKLHNFAFIKRTDGSWTYALLAHRYFDADEEECMMFVLQEDGSKKTIKKRQWASFVRAVANEKSAKEERMDPYLSRNISMDSFDLWVDLQDMDDCSMISFTSN</sequence>
<dbReference type="Proteomes" id="UP001530400">
    <property type="component" value="Unassembled WGS sequence"/>
</dbReference>
<keyword evidence="3" id="KW-1185">Reference proteome</keyword>
<name>A0ABD3Q7N1_9STRA</name>
<organism evidence="2 3">
    <name type="scientific">Cyclotella atomus</name>
    <dbReference type="NCBI Taxonomy" id="382360"/>
    <lineage>
        <taxon>Eukaryota</taxon>
        <taxon>Sar</taxon>
        <taxon>Stramenopiles</taxon>
        <taxon>Ochrophyta</taxon>
        <taxon>Bacillariophyta</taxon>
        <taxon>Coscinodiscophyceae</taxon>
        <taxon>Thalassiosirophycidae</taxon>
        <taxon>Stephanodiscales</taxon>
        <taxon>Stephanodiscaceae</taxon>
        <taxon>Cyclotella</taxon>
    </lineage>
</organism>
<reference evidence="2 3" key="1">
    <citation type="submission" date="2024-10" db="EMBL/GenBank/DDBJ databases">
        <title>Updated reference genomes for cyclostephanoid diatoms.</title>
        <authorList>
            <person name="Roberts W.R."/>
            <person name="Alverson A.J."/>
        </authorList>
    </citation>
    <scope>NUCLEOTIDE SEQUENCE [LARGE SCALE GENOMIC DNA]</scope>
    <source>
        <strain evidence="2 3">AJA010-31</strain>
    </source>
</reference>
<evidence type="ECO:0000313" key="2">
    <source>
        <dbReference type="EMBL" id="KAL3796082.1"/>
    </source>
</evidence>
<evidence type="ECO:0000256" key="1">
    <source>
        <dbReference type="SAM" id="MobiDB-lite"/>
    </source>
</evidence>
<feature type="compositionally biased region" description="Polar residues" evidence="1">
    <location>
        <begin position="66"/>
        <end position="81"/>
    </location>
</feature>
<dbReference type="AlphaFoldDB" id="A0ABD3Q7N1"/>
<evidence type="ECO:0000313" key="3">
    <source>
        <dbReference type="Proteomes" id="UP001530400"/>
    </source>
</evidence>
<feature type="region of interest" description="Disordered" evidence="1">
    <location>
        <begin position="100"/>
        <end position="200"/>
    </location>
</feature>
<feature type="compositionally biased region" description="Basic and acidic residues" evidence="1">
    <location>
        <begin position="147"/>
        <end position="162"/>
    </location>
</feature>
<gene>
    <name evidence="2" type="ORF">ACHAWO_003238</name>
</gene>
<protein>
    <submittedName>
        <fullName evidence="2">Uncharacterized protein</fullName>
    </submittedName>
</protein>
<feature type="region of interest" description="Disordered" evidence="1">
    <location>
        <begin position="1"/>
        <end position="84"/>
    </location>
</feature>
<accession>A0ABD3Q7N1</accession>
<feature type="compositionally biased region" description="Basic and acidic residues" evidence="1">
    <location>
        <begin position="100"/>
        <end position="109"/>
    </location>
</feature>
<dbReference type="EMBL" id="JALLPJ020000301">
    <property type="protein sequence ID" value="KAL3796082.1"/>
    <property type="molecule type" value="Genomic_DNA"/>
</dbReference>
<feature type="compositionally biased region" description="Low complexity" evidence="1">
    <location>
        <begin position="1"/>
        <end position="12"/>
    </location>
</feature>